<feature type="transmembrane region" description="Helical" evidence="1">
    <location>
        <begin position="155"/>
        <end position="180"/>
    </location>
</feature>
<evidence type="ECO:0000313" key="3">
    <source>
        <dbReference type="Proteomes" id="UP000008281"/>
    </source>
</evidence>
<name>E3NG28_CAERE</name>
<keyword evidence="1" id="KW-1133">Transmembrane helix</keyword>
<keyword evidence="1" id="KW-0472">Membrane</keyword>
<keyword evidence="1" id="KW-0812">Transmembrane</keyword>
<organism evidence="3">
    <name type="scientific">Caenorhabditis remanei</name>
    <name type="common">Caenorhabditis vulgaris</name>
    <dbReference type="NCBI Taxonomy" id="31234"/>
    <lineage>
        <taxon>Eukaryota</taxon>
        <taxon>Metazoa</taxon>
        <taxon>Ecdysozoa</taxon>
        <taxon>Nematoda</taxon>
        <taxon>Chromadorea</taxon>
        <taxon>Rhabditida</taxon>
        <taxon>Rhabditina</taxon>
        <taxon>Rhabditomorpha</taxon>
        <taxon>Rhabditoidea</taxon>
        <taxon>Rhabditidae</taxon>
        <taxon>Peloderinae</taxon>
        <taxon>Caenorhabditis</taxon>
    </lineage>
</organism>
<evidence type="ECO:0008006" key="4">
    <source>
        <dbReference type="Google" id="ProtNLM"/>
    </source>
</evidence>
<dbReference type="PANTHER" id="PTHR47516">
    <property type="entry name" value="SERPENTINE RECEPTOR, CLASS U-RELATED"/>
    <property type="match status" value="1"/>
</dbReference>
<dbReference type="AlphaFoldDB" id="E3NG28"/>
<reference evidence="2" key="1">
    <citation type="submission" date="2007-07" db="EMBL/GenBank/DDBJ databases">
        <title>PCAP assembly of the Caenorhabditis remanei genome.</title>
        <authorList>
            <consortium name="The Caenorhabditis remanei Sequencing Consortium"/>
            <person name="Wilson R.K."/>
        </authorList>
    </citation>
    <scope>NUCLEOTIDE SEQUENCE [LARGE SCALE GENOMIC DNA]</scope>
    <source>
        <strain evidence="2">PB4641</strain>
    </source>
</reference>
<protein>
    <recommendedName>
        <fullName evidence="4">Serpentine receptor class gamma</fullName>
    </recommendedName>
</protein>
<dbReference type="EMBL" id="DS268648">
    <property type="protein sequence ID" value="EFO96661.1"/>
    <property type="molecule type" value="Genomic_DNA"/>
</dbReference>
<keyword evidence="3" id="KW-1185">Reference proteome</keyword>
<dbReference type="PANTHER" id="PTHR47516:SF1">
    <property type="entry name" value="SERPENTINE RECEPTOR, CLASS T-RELATED"/>
    <property type="match status" value="1"/>
</dbReference>
<feature type="transmembrane region" description="Helical" evidence="1">
    <location>
        <begin position="105"/>
        <end position="135"/>
    </location>
</feature>
<dbReference type="Pfam" id="PF10322">
    <property type="entry name" value="7TM_GPCR_Sru"/>
    <property type="match status" value="1"/>
</dbReference>
<evidence type="ECO:0000313" key="2">
    <source>
        <dbReference type="EMBL" id="EFO96661.1"/>
    </source>
</evidence>
<accession>E3NG28</accession>
<feature type="transmembrane region" description="Helical" evidence="1">
    <location>
        <begin position="75"/>
        <end position="93"/>
    </location>
</feature>
<evidence type="ECO:0000256" key="1">
    <source>
        <dbReference type="SAM" id="Phobius"/>
    </source>
</evidence>
<proteinExistence type="predicted"/>
<dbReference type="HOGENOM" id="CLU_1220699_0_0_1"/>
<dbReference type="Proteomes" id="UP000008281">
    <property type="component" value="Unassembled WGS sequence"/>
</dbReference>
<dbReference type="InterPro" id="IPR003839">
    <property type="entry name" value="7TM_GPCR_serpentine_rcpt_Sru"/>
</dbReference>
<dbReference type="InParanoid" id="E3NG28"/>
<gene>
    <name evidence="2" type="ORF">CRE_02660</name>
</gene>
<feature type="transmembrane region" description="Helical" evidence="1">
    <location>
        <begin position="35"/>
        <end position="55"/>
    </location>
</feature>
<sequence length="227" mass="26464">MQLSKWYCSSIHRDHQLIFILTSINHFFVCKYPKLPAVFFIWFSSLTTALTSYYSTLKRDSPLRIFVAAYFSLHNLSQLFTVLFCLIRLLVFINKEERLETYRCVFWIWSITSVIFCAVIYIIHFLYGIVCLPMYFPFQYGAILVTSNLYYETILYSAVEVIFKAVFCICVVVSTFLKLVKLKSMKQLSSISSKNTKAERTLTITMLIIVFPTVFDEFISVNSSSSK</sequence>